<dbReference type="AlphaFoldDB" id="A0A381RBJ4"/>
<accession>A0A381RBJ4</accession>
<protein>
    <submittedName>
        <fullName evidence="1">Uncharacterized protein</fullName>
    </submittedName>
</protein>
<organism evidence="1">
    <name type="scientific">marine metagenome</name>
    <dbReference type="NCBI Taxonomy" id="408172"/>
    <lineage>
        <taxon>unclassified sequences</taxon>
        <taxon>metagenomes</taxon>
        <taxon>ecological metagenomes</taxon>
    </lineage>
</organism>
<name>A0A381RBJ4_9ZZZZ</name>
<reference evidence="1" key="1">
    <citation type="submission" date="2018-05" db="EMBL/GenBank/DDBJ databases">
        <authorList>
            <person name="Lanie J.A."/>
            <person name="Ng W.-L."/>
            <person name="Kazmierczak K.M."/>
            <person name="Andrzejewski T.M."/>
            <person name="Davidsen T.M."/>
            <person name="Wayne K.J."/>
            <person name="Tettelin H."/>
            <person name="Glass J.I."/>
            <person name="Rusch D."/>
            <person name="Podicherti R."/>
            <person name="Tsui H.-C.T."/>
            <person name="Winkler M.E."/>
        </authorList>
    </citation>
    <scope>NUCLEOTIDE SEQUENCE</scope>
</reference>
<dbReference type="EMBL" id="UINC01001799">
    <property type="protein sequence ID" value="SUZ89020.1"/>
    <property type="molecule type" value="Genomic_DNA"/>
</dbReference>
<sequence length="29" mass="3377">MLRIVTEMATREKASRAWKVNCSSDVAHW</sequence>
<proteinExistence type="predicted"/>
<gene>
    <name evidence="1" type="ORF">METZ01_LOCUS41874</name>
</gene>
<evidence type="ECO:0000313" key="1">
    <source>
        <dbReference type="EMBL" id="SUZ89020.1"/>
    </source>
</evidence>